<dbReference type="GO" id="GO:0020037">
    <property type="term" value="F:heme binding"/>
    <property type="evidence" value="ECO:0007669"/>
    <property type="project" value="InterPro"/>
</dbReference>
<evidence type="ECO:0000259" key="3">
    <source>
        <dbReference type="Pfam" id="PF07587"/>
    </source>
</evidence>
<dbReference type="KEGG" id="mri:Mal4_03240"/>
<dbReference type="AlphaFoldDB" id="A0A517Z0N8"/>
<dbReference type="InterPro" id="IPR036909">
    <property type="entry name" value="Cyt_c-like_dom_sf"/>
</dbReference>
<dbReference type="EMBL" id="CP036275">
    <property type="protein sequence ID" value="QDU36041.1"/>
    <property type="molecule type" value="Genomic_DNA"/>
</dbReference>
<dbReference type="PANTHER" id="PTHR35889">
    <property type="entry name" value="CYCLOINULO-OLIGOSACCHARIDE FRUCTANOTRANSFERASE-RELATED"/>
    <property type="match status" value="1"/>
</dbReference>
<feature type="chain" id="PRO_5021958790" evidence="1">
    <location>
        <begin position="27"/>
        <end position="1030"/>
    </location>
</feature>
<dbReference type="PANTHER" id="PTHR35889:SF3">
    <property type="entry name" value="F-BOX DOMAIN-CONTAINING PROTEIN"/>
    <property type="match status" value="1"/>
</dbReference>
<name>A0A517Z0N8_9PLAN</name>
<dbReference type="Pfam" id="PF07583">
    <property type="entry name" value="PSCyt2"/>
    <property type="match status" value="1"/>
</dbReference>
<organism evidence="5 6">
    <name type="scientific">Maioricimonas rarisocia</name>
    <dbReference type="NCBI Taxonomy" id="2528026"/>
    <lineage>
        <taxon>Bacteria</taxon>
        <taxon>Pseudomonadati</taxon>
        <taxon>Planctomycetota</taxon>
        <taxon>Planctomycetia</taxon>
        <taxon>Planctomycetales</taxon>
        <taxon>Planctomycetaceae</taxon>
        <taxon>Maioricimonas</taxon>
    </lineage>
</organism>
<keyword evidence="1" id="KW-0732">Signal</keyword>
<proteinExistence type="predicted"/>
<evidence type="ECO:0000259" key="2">
    <source>
        <dbReference type="Pfam" id="PF07583"/>
    </source>
</evidence>
<gene>
    <name evidence="5" type="ORF">Mal4_03240</name>
</gene>
<dbReference type="SUPFAM" id="SSF46626">
    <property type="entry name" value="Cytochrome c"/>
    <property type="match status" value="1"/>
</dbReference>
<reference evidence="5 6" key="1">
    <citation type="submission" date="2019-02" db="EMBL/GenBank/DDBJ databases">
        <title>Deep-cultivation of Planctomycetes and their phenomic and genomic characterization uncovers novel biology.</title>
        <authorList>
            <person name="Wiegand S."/>
            <person name="Jogler M."/>
            <person name="Boedeker C."/>
            <person name="Pinto D."/>
            <person name="Vollmers J."/>
            <person name="Rivas-Marin E."/>
            <person name="Kohn T."/>
            <person name="Peeters S.H."/>
            <person name="Heuer A."/>
            <person name="Rast P."/>
            <person name="Oberbeckmann S."/>
            <person name="Bunk B."/>
            <person name="Jeske O."/>
            <person name="Meyerdierks A."/>
            <person name="Storesund J.E."/>
            <person name="Kallscheuer N."/>
            <person name="Luecker S."/>
            <person name="Lage O.M."/>
            <person name="Pohl T."/>
            <person name="Merkel B.J."/>
            <person name="Hornburger P."/>
            <person name="Mueller R.-W."/>
            <person name="Bruemmer F."/>
            <person name="Labrenz M."/>
            <person name="Spormann A.M."/>
            <person name="Op den Camp H."/>
            <person name="Overmann J."/>
            <person name="Amann R."/>
            <person name="Jetten M.S.M."/>
            <person name="Mascher T."/>
            <person name="Medema M.H."/>
            <person name="Devos D.P."/>
            <person name="Kaster A.-K."/>
            <person name="Ovreas L."/>
            <person name="Rohde M."/>
            <person name="Galperin M.Y."/>
            <person name="Jogler C."/>
        </authorList>
    </citation>
    <scope>NUCLEOTIDE SEQUENCE [LARGE SCALE GENOMIC DNA]</scope>
    <source>
        <strain evidence="5 6">Mal4</strain>
    </source>
</reference>
<dbReference type="InterPro" id="IPR022655">
    <property type="entry name" value="DUF1553"/>
</dbReference>
<evidence type="ECO:0000313" key="5">
    <source>
        <dbReference type="EMBL" id="QDU36041.1"/>
    </source>
</evidence>
<dbReference type="Pfam" id="PF07587">
    <property type="entry name" value="PSD1"/>
    <property type="match status" value="1"/>
</dbReference>
<feature type="domain" description="Cytochrome C Planctomycete-type" evidence="4">
    <location>
        <begin position="42"/>
        <end position="102"/>
    </location>
</feature>
<dbReference type="InterPro" id="IPR011444">
    <property type="entry name" value="DUF1549"/>
</dbReference>
<dbReference type="Proteomes" id="UP000320496">
    <property type="component" value="Chromosome"/>
</dbReference>
<feature type="signal peptide" evidence="1">
    <location>
        <begin position="1"/>
        <end position="26"/>
    </location>
</feature>
<dbReference type="Pfam" id="PF07635">
    <property type="entry name" value="PSCyt1"/>
    <property type="match status" value="1"/>
</dbReference>
<evidence type="ECO:0000313" key="6">
    <source>
        <dbReference type="Proteomes" id="UP000320496"/>
    </source>
</evidence>
<accession>A0A517Z0N8</accession>
<keyword evidence="6" id="KW-1185">Reference proteome</keyword>
<evidence type="ECO:0000259" key="4">
    <source>
        <dbReference type="Pfam" id="PF07635"/>
    </source>
</evidence>
<dbReference type="GO" id="GO:0009055">
    <property type="term" value="F:electron transfer activity"/>
    <property type="evidence" value="ECO:0007669"/>
    <property type="project" value="InterPro"/>
</dbReference>
<sequence precursor="true">MTSPMPIVRFPILCVVLLSLAGPAAAEVTFTRDVRPLLSDRCFHCHGPDEEARSTELRLDRRESVFSDLGGYHAVVPGDVEASELIERITSDDPDLRMPPPDSNRSLSAAEVETLRQWVEQGADWEEHWSFVPPSRPVPPEVTRRGWTDNPIDAFVLKRMKEAGLTPSPEAARETLIRRLSLDLTGLPPTPAEVDAFLADESPDAYERLVDRLFSSARYGEHMATPWLDAARYADSNGYQGERTRTMWPWRDWVVQALNDNMPFDQFTIEQIAGDLLPEATRDQLVATGFHRNHMLNGEGGRIAEESRVDYVIDRVNTTATTWLGLTLACSQCHDHKYDPLSQKEYYRLYAYFNSIDETGRVDAGGNARPVLELPTPEQERREQQLRKELAARQAELREAHGQPQREQWEERLREQLAKQQERPYWQLALPVEYRSANGQTMELLPDGSVFVSGANPEKDTYSLVLPVELEQLTGLRLEALTHESFTDGGLARSNSGNFVLTEIDVRVRKASEPADEAKRIAIASAQADFEQGGHQVQKAFDGDGGSGWAVYKPGDMKHDRTAVFTFAEPVAAGQGTILDIRLEHQSPHRHHNLGRFRLSLTSRPDPSLNADGGTPVDVVRALETPTDQRTEDQKKRLDEEFRKSDPGFVAAQAAVEKARKALDSHRGSYLKTMVMQDRKEPRETYPLIRGVWDNPDKSQPLQPGVPEVLPALPEDAPTNRLALARWLVRRDNPLTARVTVNRYWQHFFGTGLVKTAEDFGTQGEPPSHPELLDWLAVEFMESGWDVKRLQKRIVMSATYRQSSEVTEDRMQKDPLNRLLSRAPRYRLTAQAIRDQALYLSGLLVERVGGPPVRPYQPGGVWLDLTLGKIKYEQDQGEKLYRRSLYTFWRRSVAPTMLFDVPARQTCVVQQSRTNTPLHALTLMNDITYVEASRKMAERVIREGGESDADRLVYAFRLATARYPTDDEQAALVRLHEKMRERYEGNGAAAEELLSVGESPRPEAMDVTELAAMAAVMNVILNLDEVITRE</sequence>
<protein>
    <submittedName>
        <fullName evidence="5">Planctomycete cytochrome C</fullName>
    </submittedName>
</protein>
<feature type="domain" description="DUF1549" evidence="2">
    <location>
        <begin position="151"/>
        <end position="357"/>
    </location>
</feature>
<feature type="domain" description="DUF1553" evidence="3">
    <location>
        <begin position="720"/>
        <end position="974"/>
    </location>
</feature>
<dbReference type="InterPro" id="IPR011429">
    <property type="entry name" value="Cyt_c_Planctomycete-type"/>
</dbReference>
<evidence type="ECO:0000256" key="1">
    <source>
        <dbReference type="SAM" id="SignalP"/>
    </source>
</evidence>